<evidence type="ECO:0000313" key="9">
    <source>
        <dbReference type="EMBL" id="MDI6449672.1"/>
    </source>
</evidence>
<keyword evidence="4" id="KW-0488">Methylation</keyword>
<evidence type="ECO:0000256" key="2">
    <source>
        <dbReference type="ARBA" id="ARBA00008358"/>
    </source>
</evidence>
<organism evidence="9 10">
    <name type="scientific">Anaerobaca lacustris</name>
    <dbReference type="NCBI Taxonomy" id="3044600"/>
    <lineage>
        <taxon>Bacteria</taxon>
        <taxon>Pseudomonadati</taxon>
        <taxon>Planctomycetota</taxon>
        <taxon>Phycisphaerae</taxon>
        <taxon>Sedimentisphaerales</taxon>
        <taxon>Anaerobacaceae</taxon>
        <taxon>Anaerobaca</taxon>
    </lineage>
</organism>
<evidence type="ECO:0000256" key="4">
    <source>
        <dbReference type="ARBA" id="ARBA00022481"/>
    </source>
</evidence>
<evidence type="ECO:0000256" key="1">
    <source>
        <dbReference type="ARBA" id="ARBA00004377"/>
    </source>
</evidence>
<keyword evidence="3" id="KW-1003">Cell membrane</keyword>
<dbReference type="GO" id="GO:0015628">
    <property type="term" value="P:protein secretion by the type II secretion system"/>
    <property type="evidence" value="ECO:0007669"/>
    <property type="project" value="InterPro"/>
</dbReference>
<gene>
    <name evidence="9" type="ORF">QJ522_11505</name>
</gene>
<dbReference type="EMBL" id="JASCXX010000012">
    <property type="protein sequence ID" value="MDI6449672.1"/>
    <property type="molecule type" value="Genomic_DNA"/>
</dbReference>
<reference evidence="9" key="1">
    <citation type="submission" date="2023-05" db="EMBL/GenBank/DDBJ databases">
        <title>Anaerotaeda fermentans gen. nov., sp. nov., a novel anaerobic planctomycete of the new family within the order Sedimentisphaerales isolated from Taman Peninsula, Russia.</title>
        <authorList>
            <person name="Khomyakova M.A."/>
            <person name="Merkel A.Y."/>
            <person name="Slobodkin A.I."/>
        </authorList>
    </citation>
    <scope>NUCLEOTIDE SEQUENCE</scope>
    <source>
        <strain evidence="9">M17dextr</strain>
    </source>
</reference>
<evidence type="ECO:0000313" key="10">
    <source>
        <dbReference type="Proteomes" id="UP001431776"/>
    </source>
</evidence>
<protein>
    <submittedName>
        <fullName evidence="9">Prepilin-type N-terminal cleavage/methylation domain-containing protein</fullName>
    </submittedName>
</protein>
<accession>A0AAW6TWA6</accession>
<dbReference type="AlphaFoldDB" id="A0AAW6TWA6"/>
<dbReference type="Pfam" id="PF07963">
    <property type="entry name" value="N_methyl"/>
    <property type="match status" value="1"/>
</dbReference>
<evidence type="ECO:0000256" key="6">
    <source>
        <dbReference type="ARBA" id="ARBA00022692"/>
    </source>
</evidence>
<dbReference type="NCBIfam" id="TIGR02532">
    <property type="entry name" value="IV_pilin_GFxxxE"/>
    <property type="match status" value="1"/>
</dbReference>
<comment type="caution">
    <text evidence="9">The sequence shown here is derived from an EMBL/GenBank/DDBJ whole genome shotgun (WGS) entry which is preliminary data.</text>
</comment>
<dbReference type="GO" id="GO:0005886">
    <property type="term" value="C:plasma membrane"/>
    <property type="evidence" value="ECO:0007669"/>
    <property type="project" value="UniProtKB-SubCell"/>
</dbReference>
<evidence type="ECO:0000256" key="3">
    <source>
        <dbReference type="ARBA" id="ARBA00022475"/>
    </source>
</evidence>
<keyword evidence="10" id="KW-1185">Reference proteome</keyword>
<dbReference type="GO" id="GO:0015627">
    <property type="term" value="C:type II protein secretion system complex"/>
    <property type="evidence" value="ECO:0007669"/>
    <property type="project" value="InterPro"/>
</dbReference>
<keyword evidence="5" id="KW-0997">Cell inner membrane</keyword>
<keyword evidence="8" id="KW-0472">Membrane</keyword>
<dbReference type="RefSeq" id="WP_349245080.1">
    <property type="nucleotide sequence ID" value="NZ_JASCXX010000012.1"/>
</dbReference>
<dbReference type="InterPro" id="IPR012902">
    <property type="entry name" value="N_methyl_site"/>
</dbReference>
<proteinExistence type="inferred from homology"/>
<comment type="subcellular location">
    <subcellularLocation>
        <location evidence="1">Cell inner membrane</location>
        <topology evidence="1">Single-pass membrane protein</topology>
    </subcellularLocation>
</comment>
<evidence type="ECO:0000256" key="5">
    <source>
        <dbReference type="ARBA" id="ARBA00022519"/>
    </source>
</evidence>
<evidence type="ECO:0000256" key="8">
    <source>
        <dbReference type="ARBA" id="ARBA00023136"/>
    </source>
</evidence>
<dbReference type="PANTHER" id="PTHR38779">
    <property type="entry name" value="TYPE II SECRETION SYSTEM PROTEIN I-RELATED"/>
    <property type="match status" value="1"/>
</dbReference>
<dbReference type="Proteomes" id="UP001431776">
    <property type="component" value="Unassembled WGS sequence"/>
</dbReference>
<dbReference type="InterPro" id="IPR010052">
    <property type="entry name" value="T2SS_protein-GspI"/>
</dbReference>
<comment type="similarity">
    <text evidence="2">Belongs to the GSP I family.</text>
</comment>
<dbReference type="PANTHER" id="PTHR38779:SF2">
    <property type="entry name" value="TYPE II SECRETION SYSTEM PROTEIN I-RELATED"/>
    <property type="match status" value="1"/>
</dbReference>
<name>A0AAW6TWA6_9BACT</name>
<sequence length="140" mass="14956">MSRCRTRSRGFTFVEVLIALAVASIGLLGLLRLHLLSTATADAAQATTEAVFVAQAQIAEALACGFPKQGSTSGAVERNGQTFTWTTEVRDVARPGGRDATARGLREVATTVTWNPSLDPKTVTMTTLVADTRIHERKTP</sequence>
<keyword evidence="6" id="KW-0812">Transmembrane</keyword>
<evidence type="ECO:0000256" key="7">
    <source>
        <dbReference type="ARBA" id="ARBA00022989"/>
    </source>
</evidence>
<keyword evidence="7" id="KW-1133">Transmembrane helix</keyword>